<sequence>MTGRSDRSRPQPLPAFTPSTGFGNLPVGRWFTFAGVGIALVFMISAAVTIKSIEETREARETLVNVVDPAALRLLEISNAMTSQESSVRAYGRTNEDVSLRDYRNAITAERTSLDTLTSLLPRIPERQVVSAEVAGLRAAGDAWRRDYAEKVIAAVPTLKTEAARQNAAINATRFNEIRQSLAELQNHLNRLHEAGVVRLDLGWQALYAALIGVALALVVAAIAAVLIVRYAVLRPLAELNGQVRAVAQGDFDHRLRVERPAELSELSGHVDAMRRRILAEWRRSSETQRKLEDQAAELKRSNGELEQFAYVASHDLQEPLRKVASFTQMLEQRYGDQLDERAKQYIAFSVDGAKRMQMLINDLLDFSRVGRMGGDRTRIDTTVPFRAALNNLGATIEDSGATVTHDELPEVYGNRAQLTQLFQNLIGNAIKFQSQDPPVIHIGARRAGDMWEFSCTDNGIGIESKYTDRIFLIFQRLHGRDMYAGTGIGLALCKKIVEYHGGRIWVDTGDGENTKNTKNSEKTEKPGTAATAEVTENAGTAEAAGTTENPENAAITENSANVEKPAKSGTTFRWTLPTGDFDE</sequence>
<evidence type="ECO:0000259" key="13">
    <source>
        <dbReference type="PROSITE" id="PS50885"/>
    </source>
</evidence>
<accession>A0ABP8BBH4</accession>
<dbReference type="SMART" id="SM00388">
    <property type="entry name" value="HisKA"/>
    <property type="match status" value="1"/>
</dbReference>
<dbReference type="InterPro" id="IPR003660">
    <property type="entry name" value="HAMP_dom"/>
</dbReference>
<evidence type="ECO:0000259" key="12">
    <source>
        <dbReference type="PROSITE" id="PS50109"/>
    </source>
</evidence>
<evidence type="ECO:0000256" key="9">
    <source>
        <dbReference type="ARBA" id="ARBA00023012"/>
    </source>
</evidence>
<dbReference type="CDD" id="cd06225">
    <property type="entry name" value="HAMP"/>
    <property type="match status" value="1"/>
</dbReference>
<name>A0ABP8BBH4_9ACTN</name>
<dbReference type="InterPro" id="IPR003661">
    <property type="entry name" value="HisK_dim/P_dom"/>
</dbReference>
<dbReference type="RefSeq" id="WP_344921318.1">
    <property type="nucleotide sequence ID" value="NZ_BAABAQ010000012.1"/>
</dbReference>
<dbReference type="SUPFAM" id="SSF158472">
    <property type="entry name" value="HAMP domain-like"/>
    <property type="match status" value="1"/>
</dbReference>
<feature type="compositionally biased region" description="Low complexity" evidence="10">
    <location>
        <begin position="528"/>
        <end position="555"/>
    </location>
</feature>
<dbReference type="EMBL" id="BAABAQ010000012">
    <property type="protein sequence ID" value="GAA4202354.1"/>
    <property type="molecule type" value="Genomic_DNA"/>
</dbReference>
<feature type="domain" description="HAMP" evidence="13">
    <location>
        <begin position="231"/>
        <end position="283"/>
    </location>
</feature>
<dbReference type="InterPro" id="IPR036890">
    <property type="entry name" value="HATPase_C_sf"/>
</dbReference>
<dbReference type="PROSITE" id="PS50109">
    <property type="entry name" value="HIS_KIN"/>
    <property type="match status" value="1"/>
</dbReference>
<comment type="catalytic activity">
    <reaction evidence="1">
        <text>ATP + protein L-histidine = ADP + protein N-phospho-L-histidine.</text>
        <dbReference type="EC" id="2.7.13.3"/>
    </reaction>
</comment>
<dbReference type="CDD" id="cd00082">
    <property type="entry name" value="HisKA"/>
    <property type="match status" value="1"/>
</dbReference>
<comment type="subcellular location">
    <subcellularLocation>
        <location evidence="2">Cell membrane</location>
    </subcellularLocation>
</comment>
<dbReference type="Proteomes" id="UP001501251">
    <property type="component" value="Unassembled WGS sequence"/>
</dbReference>
<evidence type="ECO:0000256" key="8">
    <source>
        <dbReference type="ARBA" id="ARBA00022989"/>
    </source>
</evidence>
<dbReference type="PANTHER" id="PTHR43304:SF1">
    <property type="entry name" value="PAC DOMAIN-CONTAINING PROTEIN"/>
    <property type="match status" value="1"/>
</dbReference>
<comment type="caution">
    <text evidence="14">The sequence shown here is derived from an EMBL/GenBank/DDBJ whole genome shotgun (WGS) entry which is preliminary data.</text>
</comment>
<dbReference type="SMART" id="SM00387">
    <property type="entry name" value="HATPase_c"/>
    <property type="match status" value="1"/>
</dbReference>
<dbReference type="PRINTS" id="PR00344">
    <property type="entry name" value="BCTRLSENSOR"/>
</dbReference>
<keyword evidence="5" id="KW-0808">Transferase</keyword>
<feature type="compositionally biased region" description="Basic and acidic residues" evidence="10">
    <location>
        <begin position="513"/>
        <end position="526"/>
    </location>
</feature>
<dbReference type="InterPro" id="IPR036097">
    <property type="entry name" value="HisK_dim/P_sf"/>
</dbReference>
<evidence type="ECO:0000256" key="10">
    <source>
        <dbReference type="SAM" id="MobiDB-lite"/>
    </source>
</evidence>
<keyword evidence="15" id="KW-1185">Reference proteome</keyword>
<evidence type="ECO:0000313" key="14">
    <source>
        <dbReference type="EMBL" id="GAA4202354.1"/>
    </source>
</evidence>
<dbReference type="SUPFAM" id="SSF47384">
    <property type="entry name" value="Homodimeric domain of signal transducing histidine kinase"/>
    <property type="match status" value="1"/>
</dbReference>
<dbReference type="Pfam" id="PF00512">
    <property type="entry name" value="HisKA"/>
    <property type="match status" value="1"/>
</dbReference>
<keyword evidence="8 11" id="KW-1133">Transmembrane helix</keyword>
<dbReference type="EC" id="2.7.13.3" evidence="3"/>
<protein>
    <recommendedName>
        <fullName evidence="3">histidine kinase</fullName>
        <ecNumber evidence="3">2.7.13.3</ecNumber>
    </recommendedName>
</protein>
<evidence type="ECO:0000256" key="3">
    <source>
        <dbReference type="ARBA" id="ARBA00012438"/>
    </source>
</evidence>
<dbReference type="PANTHER" id="PTHR43304">
    <property type="entry name" value="PHYTOCHROME-LIKE PROTEIN CPH1"/>
    <property type="match status" value="1"/>
</dbReference>
<keyword evidence="7" id="KW-0418">Kinase</keyword>
<dbReference type="Pfam" id="PF00672">
    <property type="entry name" value="HAMP"/>
    <property type="match status" value="1"/>
</dbReference>
<feature type="transmembrane region" description="Helical" evidence="11">
    <location>
        <begin position="30"/>
        <end position="50"/>
    </location>
</feature>
<gene>
    <name evidence="14" type="ORF">GCM10022252_58400</name>
</gene>
<evidence type="ECO:0000256" key="11">
    <source>
        <dbReference type="SAM" id="Phobius"/>
    </source>
</evidence>
<feature type="region of interest" description="Disordered" evidence="10">
    <location>
        <begin position="511"/>
        <end position="584"/>
    </location>
</feature>
<evidence type="ECO:0000256" key="1">
    <source>
        <dbReference type="ARBA" id="ARBA00000085"/>
    </source>
</evidence>
<evidence type="ECO:0000256" key="4">
    <source>
        <dbReference type="ARBA" id="ARBA00022553"/>
    </source>
</evidence>
<evidence type="ECO:0000313" key="15">
    <source>
        <dbReference type="Proteomes" id="UP001501251"/>
    </source>
</evidence>
<evidence type="ECO:0000256" key="5">
    <source>
        <dbReference type="ARBA" id="ARBA00022679"/>
    </source>
</evidence>
<evidence type="ECO:0000256" key="6">
    <source>
        <dbReference type="ARBA" id="ARBA00022692"/>
    </source>
</evidence>
<dbReference type="InterPro" id="IPR005467">
    <property type="entry name" value="His_kinase_dom"/>
</dbReference>
<feature type="transmembrane region" description="Helical" evidence="11">
    <location>
        <begin position="207"/>
        <end position="233"/>
    </location>
</feature>
<keyword evidence="9" id="KW-0902">Two-component regulatory system</keyword>
<evidence type="ECO:0000256" key="7">
    <source>
        <dbReference type="ARBA" id="ARBA00022777"/>
    </source>
</evidence>
<dbReference type="Gene3D" id="3.30.565.10">
    <property type="entry name" value="Histidine kinase-like ATPase, C-terminal domain"/>
    <property type="match status" value="1"/>
</dbReference>
<dbReference type="Pfam" id="PF05227">
    <property type="entry name" value="CHASE3"/>
    <property type="match status" value="1"/>
</dbReference>
<dbReference type="Pfam" id="PF02518">
    <property type="entry name" value="HATPase_c"/>
    <property type="match status" value="1"/>
</dbReference>
<dbReference type="SUPFAM" id="SSF55874">
    <property type="entry name" value="ATPase domain of HSP90 chaperone/DNA topoisomerase II/histidine kinase"/>
    <property type="match status" value="1"/>
</dbReference>
<proteinExistence type="predicted"/>
<keyword evidence="11" id="KW-0472">Membrane</keyword>
<dbReference type="InterPro" id="IPR004358">
    <property type="entry name" value="Sig_transdc_His_kin-like_C"/>
</dbReference>
<evidence type="ECO:0000256" key="2">
    <source>
        <dbReference type="ARBA" id="ARBA00004236"/>
    </source>
</evidence>
<dbReference type="Gene3D" id="1.10.287.130">
    <property type="match status" value="1"/>
</dbReference>
<dbReference type="InterPro" id="IPR007891">
    <property type="entry name" value="CHASE3"/>
</dbReference>
<reference evidence="15" key="1">
    <citation type="journal article" date="2019" name="Int. J. Syst. Evol. Microbiol.">
        <title>The Global Catalogue of Microorganisms (GCM) 10K type strain sequencing project: providing services to taxonomists for standard genome sequencing and annotation.</title>
        <authorList>
            <consortium name="The Broad Institute Genomics Platform"/>
            <consortium name="The Broad Institute Genome Sequencing Center for Infectious Disease"/>
            <person name="Wu L."/>
            <person name="Ma J."/>
        </authorList>
    </citation>
    <scope>NUCLEOTIDE SEQUENCE [LARGE SCALE GENOMIC DNA]</scope>
    <source>
        <strain evidence="15">JCM 17388</strain>
    </source>
</reference>
<dbReference type="SMART" id="SM00304">
    <property type="entry name" value="HAMP"/>
    <property type="match status" value="1"/>
</dbReference>
<dbReference type="InterPro" id="IPR052162">
    <property type="entry name" value="Sensor_kinase/Photoreceptor"/>
</dbReference>
<keyword evidence="6 11" id="KW-0812">Transmembrane</keyword>
<organism evidence="14 15">
    <name type="scientific">Streptosporangium oxazolinicum</name>
    <dbReference type="NCBI Taxonomy" id="909287"/>
    <lineage>
        <taxon>Bacteria</taxon>
        <taxon>Bacillati</taxon>
        <taxon>Actinomycetota</taxon>
        <taxon>Actinomycetes</taxon>
        <taxon>Streptosporangiales</taxon>
        <taxon>Streptosporangiaceae</taxon>
        <taxon>Streptosporangium</taxon>
    </lineage>
</organism>
<feature type="domain" description="Histidine kinase" evidence="12">
    <location>
        <begin position="312"/>
        <end position="515"/>
    </location>
</feature>
<dbReference type="InterPro" id="IPR003594">
    <property type="entry name" value="HATPase_dom"/>
</dbReference>
<dbReference type="PROSITE" id="PS50885">
    <property type="entry name" value="HAMP"/>
    <property type="match status" value="1"/>
</dbReference>
<dbReference type="Gene3D" id="6.10.340.10">
    <property type="match status" value="1"/>
</dbReference>
<keyword evidence="4" id="KW-0597">Phosphoprotein</keyword>